<feature type="domain" description="PTS EIIB type-2" evidence="15">
    <location>
        <begin position="180"/>
        <end position="276"/>
    </location>
</feature>
<feature type="transmembrane region" description="Helical" evidence="13">
    <location>
        <begin position="406"/>
        <end position="436"/>
    </location>
</feature>
<evidence type="ECO:0000256" key="8">
    <source>
        <dbReference type="ARBA" id="ARBA00022692"/>
    </source>
</evidence>
<keyword evidence="4" id="KW-0597">Phosphoprotein</keyword>
<feature type="region of interest" description="Disordered" evidence="12">
    <location>
        <begin position="282"/>
        <end position="304"/>
    </location>
</feature>
<dbReference type="Pfam" id="PF02302">
    <property type="entry name" value="PTS_IIB"/>
    <property type="match status" value="1"/>
</dbReference>
<dbReference type="PROSITE" id="PS00372">
    <property type="entry name" value="PTS_EIIA_TYPE_2_HIS"/>
    <property type="match status" value="1"/>
</dbReference>
<dbReference type="InterPro" id="IPR036095">
    <property type="entry name" value="PTS_EIIB-like_sf"/>
</dbReference>
<dbReference type="InterPro" id="IPR003353">
    <property type="entry name" value="PTS_IIB_fruc"/>
</dbReference>
<dbReference type="Pfam" id="PF00359">
    <property type="entry name" value="PTS_EIIA_2"/>
    <property type="match status" value="1"/>
</dbReference>
<evidence type="ECO:0000259" key="14">
    <source>
        <dbReference type="PROSITE" id="PS51094"/>
    </source>
</evidence>
<dbReference type="InterPro" id="IPR003501">
    <property type="entry name" value="PTS_EIIB_2/3"/>
</dbReference>
<dbReference type="SUPFAM" id="SSF55804">
    <property type="entry name" value="Phoshotransferase/anion transport protein"/>
    <property type="match status" value="1"/>
</dbReference>
<evidence type="ECO:0000256" key="2">
    <source>
        <dbReference type="ARBA" id="ARBA00022448"/>
    </source>
</evidence>
<keyword evidence="18" id="KW-1185">Reference proteome</keyword>
<feature type="transmembrane region" description="Helical" evidence="13">
    <location>
        <begin position="632"/>
        <end position="653"/>
    </location>
</feature>
<dbReference type="PROSITE" id="PS51104">
    <property type="entry name" value="PTS_EIIC_TYPE_2"/>
    <property type="match status" value="1"/>
</dbReference>
<keyword evidence="2" id="KW-0813">Transport</keyword>
<evidence type="ECO:0000259" key="15">
    <source>
        <dbReference type="PROSITE" id="PS51099"/>
    </source>
</evidence>
<reference evidence="17" key="2">
    <citation type="journal article" date="2022" name="Sci. Rep.">
        <title>In silico prediction of the enzymes involved in the degradation of the herbicide molinate by Gulosibacter molinativorax ON4T.</title>
        <authorList>
            <person name="Lopes A.R."/>
            <person name="Bunin E."/>
            <person name="Viana A.T."/>
            <person name="Froufe H."/>
            <person name="Munoz-Merida A."/>
            <person name="Pinho D."/>
            <person name="Figueiredo J."/>
            <person name="Barroso C."/>
            <person name="Vaz-Moreira I."/>
            <person name="Bellanger X."/>
            <person name="Egas C."/>
            <person name="Nunes O.C."/>
        </authorList>
    </citation>
    <scope>NUCLEOTIDE SEQUENCE</scope>
    <source>
        <strain evidence="17">ON4</strain>
    </source>
</reference>
<dbReference type="InterPro" id="IPR002178">
    <property type="entry name" value="PTS_EIIA_type-2_dom"/>
</dbReference>
<feature type="transmembrane region" description="Helical" evidence="13">
    <location>
        <begin position="571"/>
        <end position="589"/>
    </location>
</feature>
<evidence type="ECO:0000259" key="16">
    <source>
        <dbReference type="PROSITE" id="PS51104"/>
    </source>
</evidence>
<dbReference type="Gene3D" id="3.40.930.10">
    <property type="entry name" value="Mannitol-specific EII, Chain A"/>
    <property type="match status" value="1"/>
</dbReference>
<dbReference type="InterPro" id="IPR050864">
    <property type="entry name" value="Bacterial_PTS_Sugar_Transport"/>
</dbReference>
<reference evidence="17" key="1">
    <citation type="submission" date="2018-03" db="EMBL/GenBank/DDBJ databases">
        <authorList>
            <person name="Nunes O.C."/>
            <person name="Lopes A.R."/>
            <person name="Froufe H."/>
            <person name="Munoz-Merida A."/>
            <person name="Barroso C."/>
            <person name="Egas C."/>
        </authorList>
    </citation>
    <scope>NUCLEOTIDE SEQUENCE</scope>
    <source>
        <strain evidence="17">ON4</strain>
    </source>
</reference>
<dbReference type="Proteomes" id="UP001170379">
    <property type="component" value="Unassembled WGS sequence"/>
</dbReference>
<dbReference type="InterPro" id="IPR004715">
    <property type="entry name" value="PTS_IIA_fruc"/>
</dbReference>
<comment type="caution">
    <text evidence="17">The sequence shown here is derived from an EMBL/GenBank/DDBJ whole genome shotgun (WGS) entry which is preliminary data.</text>
</comment>
<dbReference type="NCBIfam" id="TIGR00829">
    <property type="entry name" value="FRU"/>
    <property type="match status" value="1"/>
</dbReference>
<dbReference type="Gene3D" id="3.40.50.2300">
    <property type="match status" value="1"/>
</dbReference>
<feature type="domain" description="PTS EIIA type-2" evidence="14">
    <location>
        <begin position="7"/>
        <end position="150"/>
    </location>
</feature>
<evidence type="ECO:0000256" key="4">
    <source>
        <dbReference type="ARBA" id="ARBA00022553"/>
    </source>
</evidence>
<dbReference type="InterPro" id="IPR016152">
    <property type="entry name" value="PTrfase/Anion_transptr"/>
</dbReference>
<dbReference type="PROSITE" id="PS51099">
    <property type="entry name" value="PTS_EIIB_TYPE_2"/>
    <property type="match status" value="1"/>
</dbReference>
<dbReference type="PANTHER" id="PTHR30505">
    <property type="entry name" value="FRUCTOSE-LIKE PERMEASE"/>
    <property type="match status" value="1"/>
</dbReference>
<dbReference type="NCBIfam" id="TIGR01427">
    <property type="entry name" value="PTS_IIC_fructo"/>
    <property type="match status" value="1"/>
</dbReference>
<dbReference type="RefSeq" id="WP_026936478.1">
    <property type="nucleotide sequence ID" value="NZ_CP028426.1"/>
</dbReference>
<evidence type="ECO:0000256" key="10">
    <source>
        <dbReference type="ARBA" id="ARBA00022989"/>
    </source>
</evidence>
<evidence type="ECO:0000256" key="7">
    <source>
        <dbReference type="ARBA" id="ARBA00022683"/>
    </source>
</evidence>
<evidence type="ECO:0000313" key="18">
    <source>
        <dbReference type="Proteomes" id="UP001170379"/>
    </source>
</evidence>
<evidence type="ECO:0000256" key="3">
    <source>
        <dbReference type="ARBA" id="ARBA00022475"/>
    </source>
</evidence>
<dbReference type="InterPro" id="IPR006327">
    <property type="entry name" value="PTS_IIC_fruc"/>
</dbReference>
<feature type="transmembrane region" description="Helical" evidence="13">
    <location>
        <begin position="491"/>
        <end position="510"/>
    </location>
</feature>
<keyword evidence="8 13" id="KW-0812">Transmembrane</keyword>
<dbReference type="EMBL" id="PXVD01000018">
    <property type="protein sequence ID" value="MDJ1371974.1"/>
    <property type="molecule type" value="Genomic_DNA"/>
</dbReference>
<evidence type="ECO:0000256" key="13">
    <source>
        <dbReference type="SAM" id="Phobius"/>
    </source>
</evidence>
<dbReference type="NCBIfam" id="TIGR00848">
    <property type="entry name" value="fruA"/>
    <property type="match status" value="1"/>
</dbReference>
<dbReference type="InterPro" id="IPR013014">
    <property type="entry name" value="PTS_EIIC_2"/>
</dbReference>
<evidence type="ECO:0000256" key="6">
    <source>
        <dbReference type="ARBA" id="ARBA00022679"/>
    </source>
</evidence>
<accession>A0ABT7CA01</accession>
<dbReference type="CDD" id="cd00211">
    <property type="entry name" value="PTS_IIA_fru"/>
    <property type="match status" value="1"/>
</dbReference>
<keyword evidence="9" id="KW-0418">Kinase</keyword>
<evidence type="ECO:0000256" key="9">
    <source>
        <dbReference type="ARBA" id="ARBA00022777"/>
    </source>
</evidence>
<keyword evidence="5" id="KW-0762">Sugar transport</keyword>
<evidence type="ECO:0000256" key="5">
    <source>
        <dbReference type="ARBA" id="ARBA00022597"/>
    </source>
</evidence>
<dbReference type="InterPro" id="IPR013011">
    <property type="entry name" value="PTS_EIIB_2"/>
</dbReference>
<feature type="transmembrane region" description="Helical" evidence="13">
    <location>
        <begin position="319"/>
        <end position="345"/>
    </location>
</feature>
<keyword evidence="6" id="KW-0808">Transferase</keyword>
<organism evidence="17 18">
    <name type="scientific">Gulosibacter molinativorax</name>
    <dbReference type="NCBI Taxonomy" id="256821"/>
    <lineage>
        <taxon>Bacteria</taxon>
        <taxon>Bacillati</taxon>
        <taxon>Actinomycetota</taxon>
        <taxon>Actinomycetes</taxon>
        <taxon>Micrococcales</taxon>
        <taxon>Microbacteriaceae</taxon>
        <taxon>Gulosibacter</taxon>
    </lineage>
</organism>
<dbReference type="Pfam" id="PF02378">
    <property type="entry name" value="PTS_EIIC"/>
    <property type="match status" value="1"/>
</dbReference>
<evidence type="ECO:0000256" key="11">
    <source>
        <dbReference type="ARBA" id="ARBA00023136"/>
    </source>
</evidence>
<gene>
    <name evidence="17" type="ORF">C7K25_11445</name>
</gene>
<feature type="transmembrane region" description="Helical" evidence="13">
    <location>
        <begin position="448"/>
        <end position="470"/>
    </location>
</feature>
<evidence type="ECO:0000256" key="1">
    <source>
        <dbReference type="ARBA" id="ARBA00004429"/>
    </source>
</evidence>
<feature type="transmembrane region" description="Helical" evidence="13">
    <location>
        <begin position="365"/>
        <end position="394"/>
    </location>
</feature>
<evidence type="ECO:0000313" key="17">
    <source>
        <dbReference type="EMBL" id="MDJ1371974.1"/>
    </source>
</evidence>
<protein>
    <submittedName>
        <fullName evidence="17">PTS lactose transporter subunit IIC</fullName>
    </submittedName>
</protein>
<dbReference type="InterPro" id="IPR003352">
    <property type="entry name" value="PTS_EIIC"/>
</dbReference>
<dbReference type="SUPFAM" id="SSF52794">
    <property type="entry name" value="PTS system IIB component-like"/>
    <property type="match status" value="1"/>
</dbReference>
<dbReference type="PROSITE" id="PS51094">
    <property type="entry name" value="PTS_EIIA_TYPE_2"/>
    <property type="match status" value="1"/>
</dbReference>
<evidence type="ECO:0000256" key="12">
    <source>
        <dbReference type="SAM" id="MobiDB-lite"/>
    </source>
</evidence>
<name>A0ABT7CA01_9MICO</name>
<sequence length="675" mass="69129">MSDQQPALITPELVALDANLGAAKREVITAMAGIVAATGRAESEGLARDAWAREEQGVTGMGNRIAIPHCRSEAVNTATLGFARLAEPIDFGAPDGPADLIFMIAAPEGGNDEHLQILARLAGSLMHEEFLASLREATTAEEVVAIIDGVVADNEQNDGKHAAAVEPDGAQDAGAKKVRIVAFTACPTGIAHTFMAADGLAQAAERRDDVELRVEPQGSAGYEPLADADVKAADAVIIAADIDIRGRERLVGKPGVEAPVKRGVSQPDQLIDEALAALNSPSGHRIKASSGGSGDAEGTSSEGKVGWGKRIQKALMTGVSYMIPFVAAGGLLVALAFLLGGYDITNSAADIVTNNSLANLPEGGLMTYLAALFATVGGMALGFLVPALSAYIAYALAGRPGIAPGFVGGAIALAVGAGFIGGLVTGLFAGFVAMWIGSWKTPRWLAGLMPVVIIPLLTTAATALLMYLLLGRPLAMLMEALTGWLNGLSGGSSILLGAILGLMMCFDLGGPVNKAAYLFATAGLSAGTDAAMMVMSAVMVGGMVPPLALALASAVRPKLFTPEERKNGQAAWLLGAAFISEGAIPFAAADPLRVIPSMMAGGAVAGGLSMAFETTLRAPHGGIFVFFAIDPIWGFLIALVAGTLVAAIAVVLLKQFARRQVEAPAVETREPQLVG</sequence>
<keyword evidence="7" id="KW-0598">Phosphotransferase system</keyword>
<keyword evidence="10 13" id="KW-1133">Transmembrane helix</keyword>
<keyword evidence="3" id="KW-1003">Cell membrane</keyword>
<dbReference type="PANTHER" id="PTHR30505:SF0">
    <property type="entry name" value="FRUCTOSE-LIKE PTS SYSTEM EIIBC COMPONENT-RELATED"/>
    <property type="match status" value="1"/>
</dbReference>
<comment type="subcellular location">
    <subcellularLocation>
        <location evidence="1">Cell inner membrane</location>
        <topology evidence="1">Multi-pass membrane protein</topology>
    </subcellularLocation>
</comment>
<proteinExistence type="predicted"/>
<feature type="domain" description="PTS EIIC type-2" evidence="16">
    <location>
        <begin position="311"/>
        <end position="663"/>
    </location>
</feature>
<feature type="transmembrane region" description="Helical" evidence="13">
    <location>
        <begin position="530"/>
        <end position="551"/>
    </location>
</feature>
<keyword evidence="11 13" id="KW-0472">Membrane</keyword>